<accession>A0ABS1DAC1</accession>
<sequence>MAAKLFVWVLALWVSAVAADDASAGAPDPGRWEVRADLRGVDVIQRHEATLKPELCGADLLLDPDGHPTLRLSEGADGLWTGVSESGGCTTRWRLEGGGERMRGSYAGQCPGGSMSADVAMRRIGPLPEGATEGLEPAGKPDVPDDWLPDTEGQGEVPHAVAVRTVERILAAQAGGGVRAARALSGYVWPKPFRGTTHVGVWLTAGNAPRLHQSLLSDPCDRAKGGEPGTYNEPARYLLNFKLFRHPKRPSRTGEDAPNPL</sequence>
<keyword evidence="1" id="KW-0732">Signal</keyword>
<evidence type="ECO:0000256" key="1">
    <source>
        <dbReference type="SAM" id="SignalP"/>
    </source>
</evidence>
<dbReference type="RefSeq" id="WP_200338738.1">
    <property type="nucleotide sequence ID" value="NZ_NRRL01000001.1"/>
</dbReference>
<proteinExistence type="predicted"/>
<feature type="chain" id="PRO_5046737575" evidence="1">
    <location>
        <begin position="19"/>
        <end position="261"/>
    </location>
</feature>
<feature type="signal peptide" evidence="1">
    <location>
        <begin position="1"/>
        <end position="18"/>
    </location>
</feature>
<evidence type="ECO:0000313" key="3">
    <source>
        <dbReference type="Proteomes" id="UP001296873"/>
    </source>
</evidence>
<gene>
    <name evidence="2" type="ORF">CKO28_01315</name>
</gene>
<protein>
    <submittedName>
        <fullName evidence="2">Uncharacterized protein</fullName>
    </submittedName>
</protein>
<reference evidence="2 3" key="1">
    <citation type="journal article" date="2020" name="Microorganisms">
        <title>Osmotic Adaptation and Compatible Solute Biosynthesis of Phototrophic Bacteria as Revealed from Genome Analyses.</title>
        <authorList>
            <person name="Imhoff J.F."/>
            <person name="Rahn T."/>
            <person name="Kunzel S."/>
            <person name="Keller A."/>
            <person name="Neulinger S.C."/>
        </authorList>
    </citation>
    <scope>NUCLEOTIDE SEQUENCE [LARGE SCALE GENOMIC DNA]</scope>
    <source>
        <strain evidence="2 3">DSM 9895</strain>
    </source>
</reference>
<keyword evidence="3" id="KW-1185">Reference proteome</keyword>
<dbReference type="EMBL" id="NRRL01000001">
    <property type="protein sequence ID" value="MBK1666683.1"/>
    <property type="molecule type" value="Genomic_DNA"/>
</dbReference>
<name>A0ABS1DAC1_9PROT</name>
<evidence type="ECO:0000313" key="2">
    <source>
        <dbReference type="EMBL" id="MBK1666683.1"/>
    </source>
</evidence>
<organism evidence="2 3">
    <name type="scientific">Rhodovibrio sodomensis</name>
    <dbReference type="NCBI Taxonomy" id="1088"/>
    <lineage>
        <taxon>Bacteria</taxon>
        <taxon>Pseudomonadati</taxon>
        <taxon>Pseudomonadota</taxon>
        <taxon>Alphaproteobacteria</taxon>
        <taxon>Rhodospirillales</taxon>
        <taxon>Rhodovibrionaceae</taxon>
        <taxon>Rhodovibrio</taxon>
    </lineage>
</organism>
<comment type="caution">
    <text evidence="2">The sequence shown here is derived from an EMBL/GenBank/DDBJ whole genome shotgun (WGS) entry which is preliminary data.</text>
</comment>
<dbReference type="Proteomes" id="UP001296873">
    <property type="component" value="Unassembled WGS sequence"/>
</dbReference>